<evidence type="ECO:0000313" key="4">
    <source>
        <dbReference type="Proteomes" id="UP000016568"/>
    </source>
</evidence>
<dbReference type="InterPro" id="IPR006119">
    <property type="entry name" value="Resolv_N"/>
</dbReference>
<dbReference type="SMART" id="SM00857">
    <property type="entry name" value="Resolvase"/>
    <property type="match status" value="1"/>
</dbReference>
<keyword evidence="4" id="KW-1185">Reference proteome</keyword>
<gene>
    <name evidence="3" type="ORF">NT2_16_00040</name>
</gene>
<protein>
    <recommendedName>
        <fullName evidence="2">Resolvase/invertase-type recombinase catalytic domain-containing protein</fullName>
    </recommendedName>
</protein>
<dbReference type="EMBL" id="BASZ01000016">
    <property type="protein sequence ID" value="GAD51068.1"/>
    <property type="molecule type" value="Genomic_DNA"/>
</dbReference>
<accession>U3A8I1</accession>
<dbReference type="GO" id="GO:0000150">
    <property type="term" value="F:DNA strand exchange activity"/>
    <property type="evidence" value="ECO:0007669"/>
    <property type="project" value="InterPro"/>
</dbReference>
<dbReference type="PANTHER" id="PTHR30461:SF26">
    <property type="entry name" value="RESOLVASE HOMOLOG YNEB"/>
    <property type="match status" value="1"/>
</dbReference>
<dbReference type="InterPro" id="IPR050639">
    <property type="entry name" value="SSR_resolvase"/>
</dbReference>
<organism evidence="3 4">
    <name type="scientific">Caenibius tardaugens NBRC 16725</name>
    <dbReference type="NCBI Taxonomy" id="1219035"/>
    <lineage>
        <taxon>Bacteria</taxon>
        <taxon>Pseudomonadati</taxon>
        <taxon>Pseudomonadota</taxon>
        <taxon>Alphaproteobacteria</taxon>
        <taxon>Sphingomonadales</taxon>
        <taxon>Erythrobacteraceae</taxon>
        <taxon>Caenibius</taxon>
    </lineage>
</organism>
<proteinExistence type="inferred from homology"/>
<dbReference type="Pfam" id="PF00239">
    <property type="entry name" value="Resolvase"/>
    <property type="match status" value="1"/>
</dbReference>
<feature type="domain" description="Resolvase/invertase-type recombinase catalytic" evidence="2">
    <location>
        <begin position="4"/>
        <end position="117"/>
    </location>
</feature>
<evidence type="ECO:0000256" key="1">
    <source>
        <dbReference type="ARBA" id="ARBA00009913"/>
    </source>
</evidence>
<reference evidence="3 4" key="1">
    <citation type="submission" date="2013-09" db="EMBL/GenBank/DDBJ databases">
        <title>Whole genome shotgun sequence of Novosphingobium tardaugens NBRC 16725.</title>
        <authorList>
            <person name="Isaki S."/>
            <person name="Hosoyama A."/>
            <person name="Tsuchikane K."/>
            <person name="Katsumata H."/>
            <person name="Ando Y."/>
            <person name="Yamazaki S."/>
            <person name="Fujita N."/>
        </authorList>
    </citation>
    <scope>NUCLEOTIDE SEQUENCE [LARGE SCALE GENOMIC DNA]</scope>
    <source>
        <strain evidence="3 4">NBRC 16725</strain>
    </source>
</reference>
<evidence type="ECO:0000259" key="2">
    <source>
        <dbReference type="PROSITE" id="PS51736"/>
    </source>
</evidence>
<name>U3A8I1_9SPHN</name>
<dbReference type="eggNOG" id="COG1961">
    <property type="taxonomic scope" value="Bacteria"/>
</dbReference>
<comment type="similarity">
    <text evidence="1">Belongs to the site-specific recombinase resolvase family.</text>
</comment>
<evidence type="ECO:0000313" key="3">
    <source>
        <dbReference type="EMBL" id="GAD51068.1"/>
    </source>
</evidence>
<dbReference type="Gene3D" id="3.40.50.1390">
    <property type="entry name" value="Resolvase, N-terminal catalytic domain"/>
    <property type="match status" value="1"/>
</dbReference>
<dbReference type="PROSITE" id="PS51736">
    <property type="entry name" value="RECOMBINASES_3"/>
    <property type="match status" value="1"/>
</dbReference>
<sequence>MTGKTIGYARTTSGEQDILPQVEALKAAGCSEVYHDDGASGESLDRPGLKLVLNYLNSGDTLKIANLDAIARSVATFAEFRKNLGDRKIRIELLEAGVRTSPLVAEAAMALTPTRGD</sequence>
<dbReference type="InterPro" id="IPR036162">
    <property type="entry name" value="Resolvase-like_N_sf"/>
</dbReference>
<dbReference type="RefSeq" id="WP_021691886.1">
    <property type="nucleotide sequence ID" value="NZ_BASZ01000016.1"/>
</dbReference>
<dbReference type="Proteomes" id="UP000016568">
    <property type="component" value="Unassembled WGS sequence"/>
</dbReference>
<dbReference type="GO" id="GO:0003677">
    <property type="term" value="F:DNA binding"/>
    <property type="evidence" value="ECO:0007669"/>
    <property type="project" value="InterPro"/>
</dbReference>
<dbReference type="PANTHER" id="PTHR30461">
    <property type="entry name" value="DNA-INVERTASE FROM LAMBDOID PROPHAGE"/>
    <property type="match status" value="1"/>
</dbReference>
<dbReference type="SUPFAM" id="SSF53041">
    <property type="entry name" value="Resolvase-like"/>
    <property type="match status" value="1"/>
</dbReference>
<dbReference type="AlphaFoldDB" id="U3A8I1"/>
<comment type="caution">
    <text evidence="3">The sequence shown here is derived from an EMBL/GenBank/DDBJ whole genome shotgun (WGS) entry which is preliminary data.</text>
</comment>